<evidence type="ECO:0000313" key="3">
    <source>
        <dbReference type="Proteomes" id="UP000886595"/>
    </source>
</evidence>
<feature type="region of interest" description="Disordered" evidence="1">
    <location>
        <begin position="109"/>
        <end position="152"/>
    </location>
</feature>
<reference evidence="2 3" key="1">
    <citation type="submission" date="2020-02" db="EMBL/GenBank/DDBJ databases">
        <authorList>
            <person name="Ma Q."/>
            <person name="Huang Y."/>
            <person name="Song X."/>
            <person name="Pei D."/>
        </authorList>
    </citation>
    <scope>NUCLEOTIDE SEQUENCE [LARGE SCALE GENOMIC DNA]</scope>
    <source>
        <strain evidence="2">Sxm20200214</strain>
        <tissue evidence="2">Leaf</tissue>
    </source>
</reference>
<dbReference type="AlphaFoldDB" id="A0A8X7QJG2"/>
<keyword evidence="3" id="KW-1185">Reference proteome</keyword>
<dbReference type="OrthoDB" id="1110726at2759"/>
<accession>A0A8X7QJG2</accession>
<proteinExistence type="predicted"/>
<name>A0A8X7QJG2_BRACI</name>
<gene>
    <name evidence="2" type="ORF">Bca52824_065822</name>
</gene>
<protein>
    <submittedName>
        <fullName evidence="2">Uncharacterized protein</fullName>
    </submittedName>
</protein>
<dbReference type="Proteomes" id="UP000886595">
    <property type="component" value="Unassembled WGS sequence"/>
</dbReference>
<evidence type="ECO:0000313" key="2">
    <source>
        <dbReference type="EMBL" id="KAG2271267.1"/>
    </source>
</evidence>
<organism evidence="2 3">
    <name type="scientific">Brassica carinata</name>
    <name type="common">Ethiopian mustard</name>
    <name type="synonym">Abyssinian cabbage</name>
    <dbReference type="NCBI Taxonomy" id="52824"/>
    <lineage>
        <taxon>Eukaryota</taxon>
        <taxon>Viridiplantae</taxon>
        <taxon>Streptophyta</taxon>
        <taxon>Embryophyta</taxon>
        <taxon>Tracheophyta</taxon>
        <taxon>Spermatophyta</taxon>
        <taxon>Magnoliopsida</taxon>
        <taxon>eudicotyledons</taxon>
        <taxon>Gunneridae</taxon>
        <taxon>Pentapetalae</taxon>
        <taxon>rosids</taxon>
        <taxon>malvids</taxon>
        <taxon>Brassicales</taxon>
        <taxon>Brassicaceae</taxon>
        <taxon>Brassiceae</taxon>
        <taxon>Brassica</taxon>
    </lineage>
</organism>
<sequence>MDNDASVTMSLFDAQAVKIHNQLEQMGVDPRVFVATSVNPKIVGGRLFLNATSGTHIYFDKETDAGERLFFRLVEQDTGLPPVAPLLKSYAKVEKLSITELNDFVLSAASQGGDDDNGDDNKDAGLVSRKMDGGGCSKSGKASAKSKKARKA</sequence>
<dbReference type="EMBL" id="JAAMPC010000013">
    <property type="protein sequence ID" value="KAG2271267.1"/>
    <property type="molecule type" value="Genomic_DNA"/>
</dbReference>
<comment type="caution">
    <text evidence="2">The sequence shown here is derived from an EMBL/GenBank/DDBJ whole genome shotgun (WGS) entry which is preliminary data.</text>
</comment>
<evidence type="ECO:0000256" key="1">
    <source>
        <dbReference type="SAM" id="MobiDB-lite"/>
    </source>
</evidence>